<feature type="domain" description="NmrA-like" evidence="1">
    <location>
        <begin position="4"/>
        <end position="95"/>
    </location>
</feature>
<feature type="non-terminal residue" evidence="2">
    <location>
        <position position="143"/>
    </location>
</feature>
<organism evidence="2 3">
    <name type="scientific">Glycine soja</name>
    <name type="common">Wild soybean</name>
    <dbReference type="NCBI Taxonomy" id="3848"/>
    <lineage>
        <taxon>Eukaryota</taxon>
        <taxon>Viridiplantae</taxon>
        <taxon>Streptophyta</taxon>
        <taxon>Embryophyta</taxon>
        <taxon>Tracheophyta</taxon>
        <taxon>Spermatophyta</taxon>
        <taxon>Magnoliopsida</taxon>
        <taxon>eudicotyledons</taxon>
        <taxon>Gunneridae</taxon>
        <taxon>Pentapetalae</taxon>
        <taxon>rosids</taxon>
        <taxon>fabids</taxon>
        <taxon>Fabales</taxon>
        <taxon>Fabaceae</taxon>
        <taxon>Papilionoideae</taxon>
        <taxon>50 kb inversion clade</taxon>
        <taxon>NPAAA clade</taxon>
        <taxon>indigoferoid/millettioid clade</taxon>
        <taxon>Phaseoleae</taxon>
        <taxon>Glycine</taxon>
        <taxon>Glycine subgen. Soja</taxon>
    </lineage>
</organism>
<dbReference type="AlphaFoldDB" id="A0A445IKV7"/>
<dbReference type="InterPro" id="IPR050608">
    <property type="entry name" value="NmrA-type/Isoflavone_red_sf"/>
</dbReference>
<reference evidence="2 3" key="1">
    <citation type="submission" date="2018-09" db="EMBL/GenBank/DDBJ databases">
        <title>A high-quality reference genome of wild soybean provides a powerful tool to mine soybean genomes.</title>
        <authorList>
            <person name="Xie M."/>
            <person name="Chung C.Y.L."/>
            <person name="Li M.-W."/>
            <person name="Wong F.-L."/>
            <person name="Chan T.-F."/>
            <person name="Lam H.-M."/>
        </authorList>
    </citation>
    <scope>NUCLEOTIDE SEQUENCE [LARGE SCALE GENOMIC DNA]</scope>
    <source>
        <strain evidence="3">cv. W05</strain>
        <tissue evidence="2">Hypocotyl of etiolated seedlings</tissue>
    </source>
</reference>
<evidence type="ECO:0000313" key="3">
    <source>
        <dbReference type="Proteomes" id="UP000289340"/>
    </source>
</evidence>
<protein>
    <submittedName>
        <fullName evidence="2">Isoflavone reductase-like A622</fullName>
    </submittedName>
</protein>
<sequence>MAAKSKILVLGGTSYIGKFIVMASVEAGHPTFALVRESTLSHPEKSKLIQSFKSFGVTLLYAIKQVDVLIFMLGGQQIDDQVNVIAIKEAGNIKVIGLVYISLRPVNVIVVVLCLHCPYVLEAMTTLVELGSTAKDIISFIPQ</sequence>
<keyword evidence="3" id="KW-1185">Reference proteome</keyword>
<dbReference type="SUPFAM" id="SSF51735">
    <property type="entry name" value="NAD(P)-binding Rossmann-fold domains"/>
    <property type="match status" value="1"/>
</dbReference>
<dbReference type="EMBL" id="QZWG01000010">
    <property type="protein sequence ID" value="RZB86706.1"/>
    <property type="molecule type" value="Genomic_DNA"/>
</dbReference>
<gene>
    <name evidence="2" type="ORF">D0Y65_026680</name>
</gene>
<dbReference type="PANTHER" id="PTHR43349:SF40">
    <property type="entry name" value="PHENYLCOUMARAN BENZYLIC ETHER REDUCTASE-LIKE PROTEIN FI1"/>
    <property type="match status" value="1"/>
</dbReference>
<name>A0A445IKV7_GLYSO</name>
<dbReference type="Gene3D" id="3.40.50.720">
    <property type="entry name" value="NAD(P)-binding Rossmann-like Domain"/>
    <property type="match status" value="1"/>
</dbReference>
<dbReference type="PANTHER" id="PTHR43349">
    <property type="entry name" value="PINORESINOL REDUCTASE-RELATED"/>
    <property type="match status" value="1"/>
</dbReference>
<comment type="caution">
    <text evidence="2">The sequence shown here is derived from an EMBL/GenBank/DDBJ whole genome shotgun (WGS) entry which is preliminary data.</text>
</comment>
<dbReference type="Pfam" id="PF05368">
    <property type="entry name" value="NmrA"/>
    <property type="match status" value="1"/>
</dbReference>
<dbReference type="GO" id="GO:0009807">
    <property type="term" value="P:lignan biosynthetic process"/>
    <property type="evidence" value="ECO:0007669"/>
    <property type="project" value="UniProtKB-ARBA"/>
</dbReference>
<accession>A0A445IKV7</accession>
<dbReference type="InterPro" id="IPR008030">
    <property type="entry name" value="NmrA-like"/>
</dbReference>
<dbReference type="InterPro" id="IPR036291">
    <property type="entry name" value="NAD(P)-bd_dom_sf"/>
</dbReference>
<proteinExistence type="predicted"/>
<evidence type="ECO:0000313" key="2">
    <source>
        <dbReference type="EMBL" id="RZB86706.1"/>
    </source>
</evidence>
<evidence type="ECO:0000259" key="1">
    <source>
        <dbReference type="Pfam" id="PF05368"/>
    </source>
</evidence>
<dbReference type="Proteomes" id="UP000289340">
    <property type="component" value="Chromosome 10"/>
</dbReference>